<dbReference type="AlphaFoldDB" id="A0AAD4X477"/>
<organism evidence="1 2">
    <name type="scientific">Papaver atlanticum</name>
    <dbReference type="NCBI Taxonomy" id="357466"/>
    <lineage>
        <taxon>Eukaryota</taxon>
        <taxon>Viridiplantae</taxon>
        <taxon>Streptophyta</taxon>
        <taxon>Embryophyta</taxon>
        <taxon>Tracheophyta</taxon>
        <taxon>Spermatophyta</taxon>
        <taxon>Magnoliopsida</taxon>
        <taxon>Ranunculales</taxon>
        <taxon>Papaveraceae</taxon>
        <taxon>Papaveroideae</taxon>
        <taxon>Papaver</taxon>
    </lineage>
</organism>
<evidence type="ECO:0000313" key="1">
    <source>
        <dbReference type="EMBL" id="KAI3838090.1"/>
    </source>
</evidence>
<sequence>MALRATGRLLSQRLSIGVSRNFSAKAVSSENVQKRLLDERCEKMILVEIRALTASAENSIAYWEPLAVKEKITYLNRVTVMSLFAICMAGDLIHTGKTGKESCFSLVRILSFFILCLLCNLF</sequence>
<gene>
    <name evidence="1" type="ORF">MKW98_009041</name>
</gene>
<protein>
    <submittedName>
        <fullName evidence="1">Uncharacterized protein</fullName>
    </submittedName>
</protein>
<evidence type="ECO:0000313" key="2">
    <source>
        <dbReference type="Proteomes" id="UP001202328"/>
    </source>
</evidence>
<reference evidence="1" key="1">
    <citation type="submission" date="2022-04" db="EMBL/GenBank/DDBJ databases">
        <title>A functionally conserved STORR gene fusion in Papaver species that diverged 16.8 million years ago.</title>
        <authorList>
            <person name="Catania T."/>
        </authorList>
    </citation>
    <scope>NUCLEOTIDE SEQUENCE</scope>
    <source>
        <strain evidence="1">S-188037</strain>
    </source>
</reference>
<dbReference type="Proteomes" id="UP001202328">
    <property type="component" value="Unassembled WGS sequence"/>
</dbReference>
<name>A0AAD4X477_9MAGN</name>
<proteinExistence type="predicted"/>
<keyword evidence="2" id="KW-1185">Reference proteome</keyword>
<comment type="caution">
    <text evidence="1">The sequence shown here is derived from an EMBL/GenBank/DDBJ whole genome shotgun (WGS) entry which is preliminary data.</text>
</comment>
<dbReference type="EMBL" id="JAJJMB010017528">
    <property type="protein sequence ID" value="KAI3838090.1"/>
    <property type="molecule type" value="Genomic_DNA"/>
</dbReference>
<accession>A0AAD4X477</accession>